<dbReference type="RefSeq" id="WP_167115603.1">
    <property type="nucleotide sequence ID" value="NZ_JAAQTO010000034.1"/>
</dbReference>
<dbReference type="Proteomes" id="UP001318321">
    <property type="component" value="Unassembled WGS sequence"/>
</dbReference>
<evidence type="ECO:0000313" key="2">
    <source>
        <dbReference type="EMBL" id="NIC06405.1"/>
    </source>
</evidence>
<evidence type="ECO:0000256" key="1">
    <source>
        <dbReference type="SAM" id="SignalP"/>
    </source>
</evidence>
<reference evidence="2 3" key="1">
    <citation type="submission" date="2020-03" db="EMBL/GenBank/DDBJ databases">
        <title>Identification of Halomonas strains.</title>
        <authorList>
            <person name="Xiao Z."/>
            <person name="Dong F."/>
            <person name="Wang Z."/>
            <person name="Zhao J.-Y."/>
        </authorList>
    </citation>
    <scope>NUCLEOTIDE SEQUENCE [LARGE SCALE GENOMIC DNA]</scope>
    <source>
        <strain evidence="2 3">DX6</strain>
    </source>
</reference>
<dbReference type="EMBL" id="JAAQTO010000034">
    <property type="protein sequence ID" value="NIC06405.1"/>
    <property type="molecule type" value="Genomic_DNA"/>
</dbReference>
<evidence type="ECO:0000313" key="3">
    <source>
        <dbReference type="Proteomes" id="UP001318321"/>
    </source>
</evidence>
<proteinExistence type="predicted"/>
<accession>A0ABX0PT38</accession>
<comment type="caution">
    <text evidence="2">The sequence shown here is derived from an EMBL/GenBank/DDBJ whole genome shotgun (WGS) entry which is preliminary data.</text>
</comment>
<keyword evidence="1" id="KW-0732">Signal</keyword>
<gene>
    <name evidence="2" type="ORF">HBJ55_13305</name>
</gene>
<sequence>MVKHSLWVFFLSLLSWMPFAVLADFDCPSFREVQGEYKAVEVTRYGGGLTPREEAIGRINKKVIVAESHFLFWDELRYEDPIYEVVCHPVPQEEGEVPLPTERWGNFYGFGMHREVVKIIHITPSKGEGPGLRLEIVDDELWFFSDGWFYRMRRVSNQ</sequence>
<protein>
    <submittedName>
        <fullName evidence="2">Uncharacterized protein</fullName>
    </submittedName>
</protein>
<name>A0ABX0PT38_9GAMM</name>
<organism evidence="2 3">
    <name type="scientific">Billgrantia bachuensis</name>
    <dbReference type="NCBI Taxonomy" id="2717286"/>
    <lineage>
        <taxon>Bacteria</taxon>
        <taxon>Pseudomonadati</taxon>
        <taxon>Pseudomonadota</taxon>
        <taxon>Gammaproteobacteria</taxon>
        <taxon>Oceanospirillales</taxon>
        <taxon>Halomonadaceae</taxon>
        <taxon>Billgrantia</taxon>
    </lineage>
</organism>
<feature type="chain" id="PRO_5045421446" evidence="1">
    <location>
        <begin position="24"/>
        <end position="158"/>
    </location>
</feature>
<keyword evidence="3" id="KW-1185">Reference proteome</keyword>
<feature type="signal peptide" evidence="1">
    <location>
        <begin position="1"/>
        <end position="23"/>
    </location>
</feature>